<organism evidence="12 13">
    <name type="scientific">Hirundo rustica rustica</name>
    <dbReference type="NCBI Taxonomy" id="333673"/>
    <lineage>
        <taxon>Eukaryota</taxon>
        <taxon>Metazoa</taxon>
        <taxon>Chordata</taxon>
        <taxon>Craniata</taxon>
        <taxon>Vertebrata</taxon>
        <taxon>Euteleostomi</taxon>
        <taxon>Archelosauria</taxon>
        <taxon>Archosauria</taxon>
        <taxon>Dinosauria</taxon>
        <taxon>Saurischia</taxon>
        <taxon>Theropoda</taxon>
        <taxon>Coelurosauria</taxon>
        <taxon>Aves</taxon>
        <taxon>Neognathae</taxon>
        <taxon>Neoaves</taxon>
        <taxon>Telluraves</taxon>
        <taxon>Australaves</taxon>
        <taxon>Passeriformes</taxon>
        <taxon>Sylvioidea</taxon>
        <taxon>Hirundinidae</taxon>
        <taxon>Hirundo</taxon>
    </lineage>
</organism>
<name>A0A3M0K2N9_HIRRU</name>
<comment type="caution">
    <text evidence="11">Was originally thought to be an N(6)-adenine-specific DNA methyltransferase based on primary sequence and predicted secondary structure.</text>
</comment>
<dbReference type="InterPro" id="IPR044189">
    <property type="entry name" value="XPO4/7-like"/>
</dbReference>
<protein>
    <recommendedName>
        <fullName evidence="11">EEF1A lysine methyltransferase 1</fullName>
        <ecNumber evidence="11">2.1.1.-</ecNumber>
    </recommendedName>
    <alternativeName>
        <fullName evidence="11">N(6)-adenine-specific DNA methyltransferase 2</fullName>
    </alternativeName>
    <alternativeName>
        <fullName evidence="11">Protein-lysine N-methyltransferase N6AMT2</fullName>
    </alternativeName>
</protein>
<evidence type="ECO:0000256" key="2">
    <source>
        <dbReference type="ARBA" id="ARBA00004496"/>
    </source>
</evidence>
<accession>A0A3M0K2N9</accession>
<evidence type="ECO:0000256" key="8">
    <source>
        <dbReference type="ARBA" id="ARBA00022927"/>
    </source>
</evidence>
<comment type="similarity">
    <text evidence="3">Belongs to the exportin family.</text>
</comment>
<dbReference type="InterPro" id="IPR016024">
    <property type="entry name" value="ARM-type_fold"/>
</dbReference>
<comment type="catalytic activity">
    <reaction evidence="10">
        <text>L-lysyl-[protein] + 3 S-adenosyl-L-methionine = N(6),N(6),N(6)-trimethyl-L-lysyl-[protein] + 3 S-adenosyl-L-homocysteine + 3 H(+)</text>
        <dbReference type="Rhea" id="RHEA:54192"/>
        <dbReference type="Rhea" id="RHEA-COMP:9752"/>
        <dbReference type="Rhea" id="RHEA-COMP:13826"/>
        <dbReference type="ChEBI" id="CHEBI:15378"/>
        <dbReference type="ChEBI" id="CHEBI:29969"/>
        <dbReference type="ChEBI" id="CHEBI:57856"/>
        <dbReference type="ChEBI" id="CHEBI:59789"/>
        <dbReference type="ChEBI" id="CHEBI:61961"/>
    </reaction>
    <physiologicalReaction direction="left-to-right" evidence="10">
        <dbReference type="Rhea" id="RHEA:54193"/>
    </physiologicalReaction>
</comment>
<keyword evidence="6 11" id="KW-0489">Methyltransferase</keyword>
<evidence type="ECO:0000256" key="11">
    <source>
        <dbReference type="HAMAP-Rule" id="MF_03187"/>
    </source>
</evidence>
<keyword evidence="8" id="KW-0653">Protein transport</keyword>
<evidence type="ECO:0000256" key="5">
    <source>
        <dbReference type="ARBA" id="ARBA00022490"/>
    </source>
</evidence>
<evidence type="ECO:0000256" key="9">
    <source>
        <dbReference type="ARBA" id="ARBA00023242"/>
    </source>
</evidence>
<dbReference type="PANTHER" id="PTHR12596:SF1">
    <property type="entry name" value="EXPORTIN-4"/>
    <property type="match status" value="1"/>
</dbReference>
<evidence type="ECO:0000256" key="6">
    <source>
        <dbReference type="ARBA" id="ARBA00022603"/>
    </source>
</evidence>
<dbReference type="EMBL" id="QRBI01000120">
    <property type="protein sequence ID" value="RMC07298.1"/>
    <property type="molecule type" value="Genomic_DNA"/>
</dbReference>
<dbReference type="GO" id="GO:0003676">
    <property type="term" value="F:nucleic acid binding"/>
    <property type="evidence" value="ECO:0007669"/>
    <property type="project" value="InterPro"/>
</dbReference>
<dbReference type="GO" id="GO:0006611">
    <property type="term" value="P:protein export from nucleus"/>
    <property type="evidence" value="ECO:0007669"/>
    <property type="project" value="TreeGrafter"/>
</dbReference>
<sequence length="1273" mass="143028">MMAAAAAAAGGAPEVIAQLENAAKVLMDCRKDMWYCIGVSEDEDRRNFSIVVQAVLARAEQSGEIRLASVLLTVFVVSIPCKSISCRVCVQINPKQQKSENISGTSGEQHDAAPPSMVNNEQRQHAEHIFLSFRKSKSPFAVCKHILETSKVDYVLFQAATAIMEAVVREWILLEKASIESLRTFLLTYVLQRPNLQKYVREQILLAVAVIVKRGSLDKSIDCKSIFHEVSQLISSGNPTVQTLACSILTALLSEFSSSSKTSNIGLSMEFHGNCKRIFQVHRKIREDTDMAQDSLQCLAQLASLHGPVFPDEGSQVDYLAHFIEGLLNTINGIEIEDSEAVGISSIISNLITVFPRNILTAIPNELFSSFVNCLAHLTCSFGRSAALEEVLDKDDMVYMEAYDKLLESWLTLVQDDKHFHKGFFTQHAVQVFNSYIQCHLAAPDGTRNLTANGVASREEEEISELQEDDRDQFCDQLASVGMLGRIAAEHCIPLLTSLLEDRVTRLHGQLQRHQQQLLASPASGSIDNKVLDDLYEDIHWLILVTGYLLANDTQGETPLIPPEVMEYSIKHSAEVDINTTLQILGSPGEKASSIPGYNRTDSVIRLLSAILRVSEVESRAIRANLTHLLSPQMGKDIVWFLKRWAKTYLLVDEKLYDQISLPFSTAFGADTEGSQWIVGYLLEKVISNLAVWSSEQDLANDTVQLLVTLVERRERANLVIQCENWWNLAKQFARRSPPLHYLSSSVQRTLMKALVLGGFAHMDTETKQQYWTEVLQPLQQRFLNVINQENFQQICQEEEVKQEITATLEALCGIAEATQIDNVAILFNFLMDFLNNCIGLMEVYKNTPETVNLIIEVFVEVAHKQICYLGEAKAMNLYEACLTLLQVYSKNNLGRQRIDVTAEEDQYQDLLLIMELLTNLLSKEFIDFSDTDEVFRGHEPGQVTNRSVSAADVVLYGVNLVLPLMSQDLLKMVFDMLVLQKHNTEMTTAAGEAFYTLVCLHQAEYSELVETLLSTQQDPVIYQRLADAFNKLTASSTPPTLDPDRNGGFFVNKVNFDFSKMDEDDDVPQLSSHTLAALQEFYLEQQQREGMKTSQGFNQYSIGSIEEDWQLSQFWYSDETALSLAKEAVLAAGKGGRIACISAPSVYQKLKELNGEDFSVCLLEYDRRFSVYGEEFIFYDYNHPLDLPENLLPHSFDIVIADPPYLSEECLQKTAETVKYLTKGKILLCTGAVMEEQAAKHLGVKMCKFIPKHSRNLANEFRCYVNYASGLD</sequence>
<dbReference type="PANTHER" id="PTHR12596">
    <property type="entry name" value="EXPORTIN 4,7-RELATED"/>
    <property type="match status" value="1"/>
</dbReference>
<dbReference type="InterPro" id="IPR019369">
    <property type="entry name" value="Efm5/EEF1AKMT1"/>
</dbReference>
<comment type="function">
    <text evidence="11">Protein-lysine methyltransferase that selectively catalyzes the trimethylation of EEF1A at 'Lys-79'.</text>
</comment>
<evidence type="ECO:0000313" key="12">
    <source>
        <dbReference type="EMBL" id="RMC07298.1"/>
    </source>
</evidence>
<evidence type="ECO:0000256" key="3">
    <source>
        <dbReference type="ARBA" id="ARBA00009466"/>
    </source>
</evidence>
<dbReference type="AlphaFoldDB" id="A0A3M0K2N9"/>
<dbReference type="InterPro" id="IPR002052">
    <property type="entry name" value="DNA_methylase_N6_adenine_CS"/>
</dbReference>
<keyword evidence="13" id="KW-1185">Reference proteome</keyword>
<keyword evidence="4" id="KW-0813">Transport</keyword>
<reference evidence="12 13" key="1">
    <citation type="submission" date="2018-07" db="EMBL/GenBank/DDBJ databases">
        <title>A high quality draft genome assembly of the barn swallow (H. rustica rustica).</title>
        <authorList>
            <person name="Formenti G."/>
            <person name="Chiara M."/>
            <person name="Poveda L."/>
            <person name="Francoijs K.-J."/>
            <person name="Bonisoli-Alquati A."/>
            <person name="Canova L."/>
            <person name="Gianfranceschi L."/>
            <person name="Horner D.S."/>
            <person name="Saino N."/>
        </authorList>
    </citation>
    <scope>NUCLEOTIDE SEQUENCE [LARGE SCALE GENOMIC DNA]</scope>
    <source>
        <strain evidence="12">Chelidonia</strain>
        <tissue evidence="12">Blood</tissue>
    </source>
</reference>
<evidence type="ECO:0000256" key="1">
    <source>
        <dbReference type="ARBA" id="ARBA00004123"/>
    </source>
</evidence>
<proteinExistence type="inferred from homology"/>
<gene>
    <name evidence="11" type="primary">EEF1AKMT1</name>
    <name evidence="11" type="synonym">N6AMT2</name>
    <name evidence="12" type="ORF">DUI87_16756</name>
</gene>
<dbReference type="Pfam" id="PF10237">
    <property type="entry name" value="N6-adenineMlase"/>
    <property type="match status" value="1"/>
</dbReference>
<dbReference type="STRING" id="333673.A0A3M0K2N9"/>
<evidence type="ECO:0000256" key="7">
    <source>
        <dbReference type="ARBA" id="ARBA00022679"/>
    </source>
</evidence>
<dbReference type="InterPro" id="IPR041370">
    <property type="entry name" value="Mlase_EEF1AKMT1/ZCCHC4"/>
</dbReference>
<keyword evidence="5 11" id="KW-0963">Cytoplasm</keyword>
<dbReference type="GO" id="GO:0005643">
    <property type="term" value="C:nuclear pore"/>
    <property type="evidence" value="ECO:0007669"/>
    <property type="project" value="TreeGrafter"/>
</dbReference>
<keyword evidence="9" id="KW-0539">Nucleus</keyword>
<dbReference type="GO" id="GO:0005049">
    <property type="term" value="F:nuclear export signal receptor activity"/>
    <property type="evidence" value="ECO:0007669"/>
    <property type="project" value="InterPro"/>
</dbReference>
<dbReference type="Gene3D" id="1.25.10.10">
    <property type="entry name" value="Leucine-rich Repeat Variant"/>
    <property type="match status" value="1"/>
</dbReference>
<dbReference type="HAMAP" id="MF_03187">
    <property type="entry name" value="Methyltr_EFM5"/>
    <property type="match status" value="1"/>
</dbReference>
<dbReference type="InterPro" id="IPR011989">
    <property type="entry name" value="ARM-like"/>
</dbReference>
<evidence type="ECO:0000313" key="13">
    <source>
        <dbReference type="Proteomes" id="UP000269221"/>
    </source>
</evidence>
<dbReference type="Proteomes" id="UP000269221">
    <property type="component" value="Unassembled WGS sequence"/>
</dbReference>
<dbReference type="SUPFAM" id="SSF48371">
    <property type="entry name" value="ARM repeat"/>
    <property type="match status" value="1"/>
</dbReference>
<dbReference type="EC" id="2.1.1.-" evidence="11"/>
<evidence type="ECO:0000256" key="4">
    <source>
        <dbReference type="ARBA" id="ARBA00022448"/>
    </source>
</evidence>
<comment type="similarity">
    <text evidence="11">Belongs to the class I-like SAM-binding methyltransferase superfamily. EFM5 family.</text>
</comment>
<dbReference type="OrthoDB" id="5548448at2759"/>
<comment type="caution">
    <text evidence="12">The sequence shown here is derived from an EMBL/GenBank/DDBJ whole genome shotgun (WGS) entry which is preliminary data.</text>
</comment>
<dbReference type="PROSITE" id="PS00092">
    <property type="entry name" value="N6_MTASE"/>
    <property type="match status" value="1"/>
</dbReference>
<evidence type="ECO:0000256" key="10">
    <source>
        <dbReference type="ARBA" id="ARBA00049497"/>
    </source>
</evidence>
<dbReference type="GO" id="GO:0016279">
    <property type="term" value="F:protein-lysine N-methyltransferase activity"/>
    <property type="evidence" value="ECO:0007669"/>
    <property type="project" value="UniProtKB-UniRule"/>
</dbReference>
<comment type="subcellular location">
    <subcellularLocation>
        <location evidence="2 11">Cytoplasm</location>
    </subcellularLocation>
    <subcellularLocation>
        <location evidence="1">Nucleus</location>
    </subcellularLocation>
</comment>
<dbReference type="GO" id="GO:0005737">
    <property type="term" value="C:cytoplasm"/>
    <property type="evidence" value="ECO:0007669"/>
    <property type="project" value="UniProtKB-SubCell"/>
</dbReference>
<dbReference type="GO" id="GO:0032259">
    <property type="term" value="P:methylation"/>
    <property type="evidence" value="ECO:0007669"/>
    <property type="project" value="UniProtKB-KW"/>
</dbReference>
<keyword evidence="7 11" id="KW-0808">Transferase</keyword>